<dbReference type="PANTHER" id="PTHR45621">
    <property type="entry name" value="OS01G0588500 PROTEIN-RELATED"/>
    <property type="match status" value="1"/>
</dbReference>
<dbReference type="Gene3D" id="1.10.510.10">
    <property type="entry name" value="Transferase(Phosphotransferase) domain 1"/>
    <property type="match status" value="1"/>
</dbReference>
<dbReference type="PROSITE" id="PS50011">
    <property type="entry name" value="PROTEIN_KINASE_DOM"/>
    <property type="match status" value="1"/>
</dbReference>
<evidence type="ECO:0000256" key="4">
    <source>
        <dbReference type="ARBA" id="ARBA00022475"/>
    </source>
</evidence>
<protein>
    <recommendedName>
        <fullName evidence="3">non-specific serine/threonine protein kinase</fullName>
        <ecNumber evidence="3">2.7.11.1</ecNumber>
    </recommendedName>
</protein>
<evidence type="ECO:0000256" key="2">
    <source>
        <dbReference type="ARBA" id="ARBA00008684"/>
    </source>
</evidence>
<dbReference type="InterPro" id="IPR011009">
    <property type="entry name" value="Kinase-like_dom_sf"/>
</dbReference>
<feature type="domain" description="Protein kinase" evidence="17">
    <location>
        <begin position="85"/>
        <end position="370"/>
    </location>
</feature>
<dbReference type="CDD" id="cd14066">
    <property type="entry name" value="STKc_IRAK"/>
    <property type="match status" value="1"/>
</dbReference>
<evidence type="ECO:0000256" key="8">
    <source>
        <dbReference type="ARBA" id="ARBA00022777"/>
    </source>
</evidence>
<keyword evidence="6" id="KW-0808">Transferase</keyword>
<keyword evidence="4" id="KW-1003">Cell membrane</keyword>
<name>A0A5B6Z7A2_DAVIN</name>
<keyword evidence="5" id="KW-0597">Phosphoprotein</keyword>
<evidence type="ECO:0000256" key="1">
    <source>
        <dbReference type="ARBA" id="ARBA00004202"/>
    </source>
</evidence>
<keyword evidence="7 15" id="KW-0547">Nucleotide-binding</keyword>
<evidence type="ECO:0000256" key="15">
    <source>
        <dbReference type="PROSITE-ProRule" id="PRU10141"/>
    </source>
</evidence>
<evidence type="ECO:0000256" key="12">
    <source>
        <dbReference type="ARBA" id="ARBA00047899"/>
    </source>
</evidence>
<evidence type="ECO:0000256" key="6">
    <source>
        <dbReference type="ARBA" id="ARBA00022679"/>
    </source>
</evidence>
<evidence type="ECO:0000256" key="13">
    <source>
        <dbReference type="ARBA" id="ARBA00048679"/>
    </source>
</evidence>
<feature type="binding site" evidence="15">
    <location>
        <position position="119"/>
    </location>
    <ligand>
        <name>ATP</name>
        <dbReference type="ChEBI" id="CHEBI:30616"/>
    </ligand>
</feature>
<dbReference type="GO" id="GO:0006952">
    <property type="term" value="P:defense response"/>
    <property type="evidence" value="ECO:0007669"/>
    <property type="project" value="UniProtKB-KW"/>
</dbReference>
<dbReference type="GO" id="GO:0005886">
    <property type="term" value="C:plasma membrane"/>
    <property type="evidence" value="ECO:0007669"/>
    <property type="project" value="UniProtKB-SubCell"/>
</dbReference>
<keyword evidence="11" id="KW-0472">Membrane</keyword>
<keyword evidence="8" id="KW-0418">Kinase</keyword>
<organism evidence="18">
    <name type="scientific">Davidia involucrata</name>
    <name type="common">Dove tree</name>
    <dbReference type="NCBI Taxonomy" id="16924"/>
    <lineage>
        <taxon>Eukaryota</taxon>
        <taxon>Viridiplantae</taxon>
        <taxon>Streptophyta</taxon>
        <taxon>Embryophyta</taxon>
        <taxon>Tracheophyta</taxon>
        <taxon>Spermatophyta</taxon>
        <taxon>Magnoliopsida</taxon>
        <taxon>eudicotyledons</taxon>
        <taxon>Gunneridae</taxon>
        <taxon>Pentapetalae</taxon>
        <taxon>asterids</taxon>
        <taxon>Cornales</taxon>
        <taxon>Nyssaceae</taxon>
        <taxon>Davidia</taxon>
    </lineage>
</organism>
<feature type="compositionally biased region" description="Basic and acidic residues" evidence="16">
    <location>
        <begin position="31"/>
        <end position="40"/>
    </location>
</feature>
<evidence type="ECO:0000259" key="17">
    <source>
        <dbReference type="PROSITE" id="PS50011"/>
    </source>
</evidence>
<dbReference type="InterPro" id="IPR000719">
    <property type="entry name" value="Prot_kinase_dom"/>
</dbReference>
<dbReference type="FunFam" id="1.10.510.10:FF:000715">
    <property type="entry name" value="Serine/threonine-protein kinase PCRK2"/>
    <property type="match status" value="1"/>
</dbReference>
<evidence type="ECO:0000256" key="3">
    <source>
        <dbReference type="ARBA" id="ARBA00012513"/>
    </source>
</evidence>
<evidence type="ECO:0000256" key="16">
    <source>
        <dbReference type="SAM" id="MobiDB-lite"/>
    </source>
</evidence>
<keyword evidence="10 15" id="KW-0067">ATP-binding</keyword>
<dbReference type="Gene3D" id="3.30.200.20">
    <property type="entry name" value="Phosphorylase Kinase, domain 1"/>
    <property type="match status" value="1"/>
</dbReference>
<dbReference type="EC" id="2.7.11.1" evidence="3"/>
<evidence type="ECO:0000256" key="5">
    <source>
        <dbReference type="ARBA" id="ARBA00022553"/>
    </source>
</evidence>
<dbReference type="PROSITE" id="PS00107">
    <property type="entry name" value="PROTEIN_KINASE_ATP"/>
    <property type="match status" value="1"/>
</dbReference>
<feature type="region of interest" description="Disordered" evidence="16">
    <location>
        <begin position="1"/>
        <end position="48"/>
    </location>
</feature>
<dbReference type="GO" id="GO:0004674">
    <property type="term" value="F:protein serine/threonine kinase activity"/>
    <property type="evidence" value="ECO:0007669"/>
    <property type="project" value="UniProtKB-EC"/>
</dbReference>
<dbReference type="InterPro" id="IPR001245">
    <property type="entry name" value="Ser-Thr/Tyr_kinase_cat_dom"/>
</dbReference>
<comment type="similarity">
    <text evidence="2">Belongs to the protein kinase superfamily. Ser/Thr protein kinase family.</text>
</comment>
<comment type="catalytic activity">
    <reaction evidence="12">
        <text>L-threonyl-[protein] + ATP = O-phospho-L-threonyl-[protein] + ADP + H(+)</text>
        <dbReference type="Rhea" id="RHEA:46608"/>
        <dbReference type="Rhea" id="RHEA-COMP:11060"/>
        <dbReference type="Rhea" id="RHEA-COMP:11605"/>
        <dbReference type="ChEBI" id="CHEBI:15378"/>
        <dbReference type="ChEBI" id="CHEBI:30013"/>
        <dbReference type="ChEBI" id="CHEBI:30616"/>
        <dbReference type="ChEBI" id="CHEBI:61977"/>
        <dbReference type="ChEBI" id="CHEBI:456216"/>
        <dbReference type="EC" id="2.7.11.1"/>
    </reaction>
</comment>
<proteinExistence type="inferred from homology"/>
<dbReference type="Pfam" id="PF07714">
    <property type="entry name" value="PK_Tyr_Ser-Thr"/>
    <property type="match status" value="1"/>
</dbReference>
<dbReference type="GO" id="GO:0002221">
    <property type="term" value="P:pattern recognition receptor signaling pathway"/>
    <property type="evidence" value="ECO:0007669"/>
    <property type="project" value="UniProtKB-ARBA"/>
</dbReference>
<dbReference type="FunFam" id="3.30.200.20:FF:000228">
    <property type="entry name" value="Serine/threonine-protein kinase BIK1"/>
    <property type="match status" value="1"/>
</dbReference>
<comment type="subunit">
    <text evidence="14">Interacts with FLS2.</text>
</comment>
<comment type="catalytic activity">
    <reaction evidence="13">
        <text>L-seryl-[protein] + ATP = O-phospho-L-seryl-[protein] + ADP + H(+)</text>
        <dbReference type="Rhea" id="RHEA:17989"/>
        <dbReference type="Rhea" id="RHEA-COMP:9863"/>
        <dbReference type="Rhea" id="RHEA-COMP:11604"/>
        <dbReference type="ChEBI" id="CHEBI:15378"/>
        <dbReference type="ChEBI" id="CHEBI:29999"/>
        <dbReference type="ChEBI" id="CHEBI:30616"/>
        <dbReference type="ChEBI" id="CHEBI:83421"/>
        <dbReference type="ChEBI" id="CHEBI:456216"/>
        <dbReference type="EC" id="2.7.11.1"/>
    </reaction>
</comment>
<dbReference type="AlphaFoldDB" id="A0A5B6Z7A2"/>
<dbReference type="EMBL" id="GHES01009421">
    <property type="protein sequence ID" value="MPA39980.1"/>
    <property type="molecule type" value="Transcribed_RNA"/>
</dbReference>
<reference evidence="18" key="1">
    <citation type="submission" date="2019-08" db="EMBL/GenBank/DDBJ databases">
        <title>Reference gene set and small RNA set construction with multiple tissues from Davidia involucrata Baill.</title>
        <authorList>
            <person name="Yang H."/>
            <person name="Zhou C."/>
            <person name="Li G."/>
            <person name="Wang J."/>
            <person name="Gao P."/>
            <person name="Wang M."/>
            <person name="Wang R."/>
            <person name="Zhao Y."/>
        </authorList>
    </citation>
    <scope>NUCLEOTIDE SEQUENCE</scope>
    <source>
        <tissue evidence="18">Mixed with DoveR01_LX</tissue>
    </source>
</reference>
<evidence type="ECO:0000256" key="7">
    <source>
        <dbReference type="ARBA" id="ARBA00022741"/>
    </source>
</evidence>
<dbReference type="SUPFAM" id="SSF56112">
    <property type="entry name" value="Protein kinase-like (PK-like)"/>
    <property type="match status" value="1"/>
</dbReference>
<dbReference type="InterPro" id="IPR050823">
    <property type="entry name" value="Plant_Ser_Thr_Prot_Kinase"/>
</dbReference>
<dbReference type="InterPro" id="IPR017441">
    <property type="entry name" value="Protein_kinase_ATP_BS"/>
</dbReference>
<evidence type="ECO:0000256" key="10">
    <source>
        <dbReference type="ARBA" id="ARBA00022840"/>
    </source>
</evidence>
<comment type="subcellular location">
    <subcellularLocation>
        <location evidence="1">Cell membrane</location>
        <topology evidence="1">Peripheral membrane protein</topology>
    </subcellularLocation>
</comment>
<keyword evidence="9" id="KW-0611">Plant defense</keyword>
<dbReference type="GO" id="GO:0005524">
    <property type="term" value="F:ATP binding"/>
    <property type="evidence" value="ECO:0007669"/>
    <property type="project" value="UniProtKB-UniRule"/>
</dbReference>
<accession>A0A5B6Z7A2</accession>
<evidence type="ECO:0000256" key="14">
    <source>
        <dbReference type="ARBA" id="ARBA00066005"/>
    </source>
</evidence>
<feature type="compositionally biased region" description="Polar residues" evidence="16">
    <location>
        <begin position="17"/>
        <end position="30"/>
    </location>
</feature>
<sequence length="428" mass="48321">MKCFCFSSGDKNDEPKTTNPISVHSSASMSTEREVRKSGSEFDSQNISEVTTGSSARISFSSLSQRASNLRVFTSTELKTATRNFSRSLMIGEGGFGGVYRGAIRNTEDSNKKIDIAVKQLSKRGLQGHKEWVTEVNVLGVVEHPNLVKLVGYCAEDDERGIQRLLIYEYMPNRSVQDHLSSRFQTPLPWATRLKIAQDAARGLAYLHEGMDFQIIFRDFKSSNILLDGQWNAKLSDFGLARLGPSDGLSHVSTAVVGTVGYAAPEYIQTGHLTSKSDVWSYGVFLYELITGRRPLDRSRPKNEQKLLEWVRPHISDMKKFQLILDPRLDGKYSLNSAQKLAAIANRCLVRHPKRRPKMSEVLEMINRIVEATEVGSPQTPTKSFTQKDANERSIRGGLKRRFVDPIIGENRWLIWRTWRPKLVRTIA</sequence>
<evidence type="ECO:0000256" key="11">
    <source>
        <dbReference type="ARBA" id="ARBA00023136"/>
    </source>
</evidence>
<gene>
    <name evidence="18" type="ORF">Din_009421</name>
</gene>
<evidence type="ECO:0000256" key="9">
    <source>
        <dbReference type="ARBA" id="ARBA00022821"/>
    </source>
</evidence>
<evidence type="ECO:0000313" key="18">
    <source>
        <dbReference type="EMBL" id="MPA39980.1"/>
    </source>
</evidence>
<dbReference type="GO" id="GO:0080142">
    <property type="term" value="P:regulation of salicylic acid biosynthetic process"/>
    <property type="evidence" value="ECO:0007669"/>
    <property type="project" value="UniProtKB-ARBA"/>
</dbReference>